<protein>
    <submittedName>
        <fullName evidence="2">Uncharacterized protein</fullName>
    </submittedName>
</protein>
<feature type="compositionally biased region" description="Basic and acidic residues" evidence="1">
    <location>
        <begin position="52"/>
        <end position="74"/>
    </location>
</feature>
<accession>A0A511HK79</accession>
<sequence>MDDFHAHFVPRTLRAFPNNRDYHVIPVYRIYAHRAINIADVNFRRTVRVERPRLGGRRGGEDEQQGQDHVRAPEEVGCPLPYAPAPPSLRPVETQYPHRSDMPQASAPRAIR</sequence>
<name>A0A511HK79_9BACT</name>
<evidence type="ECO:0000313" key="3">
    <source>
        <dbReference type="Proteomes" id="UP000321224"/>
    </source>
</evidence>
<evidence type="ECO:0000313" key="2">
    <source>
        <dbReference type="EMBL" id="GEL73865.1"/>
    </source>
</evidence>
<dbReference type="EMBL" id="BJVY01000039">
    <property type="protein sequence ID" value="GEL73865.1"/>
    <property type="molecule type" value="Genomic_DNA"/>
</dbReference>
<dbReference type="Proteomes" id="UP000321224">
    <property type="component" value="Unassembled WGS sequence"/>
</dbReference>
<evidence type="ECO:0000256" key="1">
    <source>
        <dbReference type="SAM" id="MobiDB-lite"/>
    </source>
</evidence>
<proteinExistence type="predicted"/>
<gene>
    <name evidence="2" type="ORF">MVI01_56490</name>
</gene>
<dbReference type="AlphaFoldDB" id="A0A511HK79"/>
<feature type="region of interest" description="Disordered" evidence="1">
    <location>
        <begin position="52"/>
        <end position="112"/>
    </location>
</feature>
<reference evidence="2 3" key="1">
    <citation type="submission" date="2019-07" db="EMBL/GenBank/DDBJ databases">
        <title>Whole genome shotgun sequence of Myxococcus virescens NBRC 100334.</title>
        <authorList>
            <person name="Hosoyama A."/>
            <person name="Uohara A."/>
            <person name="Ohji S."/>
            <person name="Ichikawa N."/>
        </authorList>
    </citation>
    <scope>NUCLEOTIDE SEQUENCE [LARGE SCALE GENOMIC DNA]</scope>
    <source>
        <strain evidence="2 3">NBRC 100334</strain>
    </source>
</reference>
<comment type="caution">
    <text evidence="2">The sequence shown here is derived from an EMBL/GenBank/DDBJ whole genome shotgun (WGS) entry which is preliminary data.</text>
</comment>
<organism evidence="2 3">
    <name type="scientific">Myxococcus virescens</name>
    <dbReference type="NCBI Taxonomy" id="83456"/>
    <lineage>
        <taxon>Bacteria</taxon>
        <taxon>Pseudomonadati</taxon>
        <taxon>Myxococcota</taxon>
        <taxon>Myxococcia</taxon>
        <taxon>Myxococcales</taxon>
        <taxon>Cystobacterineae</taxon>
        <taxon>Myxococcaceae</taxon>
        <taxon>Myxococcus</taxon>
    </lineage>
</organism>